<gene>
    <name evidence="2" type="ORF">BDV96DRAFT_595610</name>
</gene>
<organism evidence="2 3">
    <name type="scientific">Lophiotrema nucula</name>
    <dbReference type="NCBI Taxonomy" id="690887"/>
    <lineage>
        <taxon>Eukaryota</taxon>
        <taxon>Fungi</taxon>
        <taxon>Dikarya</taxon>
        <taxon>Ascomycota</taxon>
        <taxon>Pezizomycotina</taxon>
        <taxon>Dothideomycetes</taxon>
        <taxon>Pleosporomycetidae</taxon>
        <taxon>Pleosporales</taxon>
        <taxon>Lophiotremataceae</taxon>
        <taxon>Lophiotrema</taxon>
    </lineage>
</organism>
<feature type="compositionally biased region" description="Basic and acidic residues" evidence="1">
    <location>
        <begin position="408"/>
        <end position="421"/>
    </location>
</feature>
<feature type="region of interest" description="Disordered" evidence="1">
    <location>
        <begin position="381"/>
        <end position="452"/>
    </location>
</feature>
<feature type="compositionally biased region" description="Polar residues" evidence="1">
    <location>
        <begin position="234"/>
        <end position="250"/>
    </location>
</feature>
<sequence length="471" mass="54276">MYTYGYRGRSPERRIKATNAITIGDELQGWYQTDDVLSDAERSETSEIEDPLAYGDYHSDDSENNAILTQREQERWNERQQRRVRRHQKEAEEDERLFQEAEPLLRQFDKFAAHIFNQELPNDQNYDVSMLVVDIKHSFPKEYYAIVKAQHHGRVLASRTSRKFEHGFQAFKHLMNALENEVWGINNGRLPSQPRDHESSTDLRVSDSRYQSLPHVSLATPSARVPAYSTIQGARTSGTSHNDYNESPHTYTDVGRTNFISNGRRFEYTDREKNNEQSRWRAKMSSHQIEMSKQVIIDYVESLVRSRLAATGHEKFPYQLEVKLTQFREQTEPVYIASLDVCFGLKKNVVSSDKVSNEHEAFESLKKSICSNFCGLGAGENKEPAQSATHPNPRNRQDRQKPQTADTESVRDDSTSRRHFPEPLQLRSRVPLAITTGHSDYEGSRADGYDRSSRQQLHYMCMSPAADDAST</sequence>
<feature type="compositionally biased region" description="Basic and acidic residues" evidence="1">
    <location>
        <begin position="439"/>
        <end position="452"/>
    </location>
</feature>
<name>A0A6A5ZK25_9PLEO</name>
<reference evidence="2" key="1">
    <citation type="journal article" date="2020" name="Stud. Mycol.">
        <title>101 Dothideomycetes genomes: a test case for predicting lifestyles and emergence of pathogens.</title>
        <authorList>
            <person name="Haridas S."/>
            <person name="Albert R."/>
            <person name="Binder M."/>
            <person name="Bloem J."/>
            <person name="Labutti K."/>
            <person name="Salamov A."/>
            <person name="Andreopoulos B."/>
            <person name="Baker S."/>
            <person name="Barry K."/>
            <person name="Bills G."/>
            <person name="Bluhm B."/>
            <person name="Cannon C."/>
            <person name="Castanera R."/>
            <person name="Culley D."/>
            <person name="Daum C."/>
            <person name="Ezra D."/>
            <person name="Gonzalez J."/>
            <person name="Henrissat B."/>
            <person name="Kuo A."/>
            <person name="Liang C."/>
            <person name="Lipzen A."/>
            <person name="Lutzoni F."/>
            <person name="Magnuson J."/>
            <person name="Mondo S."/>
            <person name="Nolan M."/>
            <person name="Ohm R."/>
            <person name="Pangilinan J."/>
            <person name="Park H.-J."/>
            <person name="Ramirez L."/>
            <person name="Alfaro M."/>
            <person name="Sun H."/>
            <person name="Tritt A."/>
            <person name="Yoshinaga Y."/>
            <person name="Zwiers L.-H."/>
            <person name="Turgeon B."/>
            <person name="Goodwin S."/>
            <person name="Spatafora J."/>
            <person name="Crous P."/>
            <person name="Grigoriev I."/>
        </authorList>
    </citation>
    <scope>NUCLEOTIDE SEQUENCE</scope>
    <source>
        <strain evidence="2">CBS 627.86</strain>
    </source>
</reference>
<dbReference type="AlphaFoldDB" id="A0A6A5ZK25"/>
<feature type="region of interest" description="Disordered" evidence="1">
    <location>
        <begin position="234"/>
        <end position="255"/>
    </location>
</feature>
<evidence type="ECO:0000256" key="1">
    <source>
        <dbReference type="SAM" id="MobiDB-lite"/>
    </source>
</evidence>
<evidence type="ECO:0000313" key="3">
    <source>
        <dbReference type="Proteomes" id="UP000799770"/>
    </source>
</evidence>
<proteinExistence type="predicted"/>
<accession>A0A6A5ZK25</accession>
<feature type="compositionally biased region" description="Polar residues" evidence="1">
    <location>
        <begin position="384"/>
        <end position="394"/>
    </location>
</feature>
<evidence type="ECO:0000313" key="2">
    <source>
        <dbReference type="EMBL" id="KAF2120010.1"/>
    </source>
</evidence>
<dbReference type="EMBL" id="ML977314">
    <property type="protein sequence ID" value="KAF2120010.1"/>
    <property type="molecule type" value="Genomic_DNA"/>
</dbReference>
<keyword evidence="3" id="KW-1185">Reference proteome</keyword>
<protein>
    <submittedName>
        <fullName evidence="2">Uncharacterized protein</fullName>
    </submittedName>
</protein>
<dbReference type="Proteomes" id="UP000799770">
    <property type="component" value="Unassembled WGS sequence"/>
</dbReference>